<dbReference type="GO" id="GO:0005524">
    <property type="term" value="F:ATP binding"/>
    <property type="evidence" value="ECO:0007669"/>
    <property type="project" value="UniProtKB-KW"/>
</dbReference>
<evidence type="ECO:0000259" key="12">
    <source>
        <dbReference type="Pfam" id="PF20258"/>
    </source>
</evidence>
<evidence type="ECO:0000256" key="2">
    <source>
        <dbReference type="ARBA" id="ARBA00006191"/>
    </source>
</evidence>
<dbReference type="Pfam" id="PF03054">
    <property type="entry name" value="tRNA_Me_trans"/>
    <property type="match status" value="1"/>
</dbReference>
<dbReference type="OMA" id="KVWAPEA"/>
<dbReference type="AlphaFoldDB" id="U6GCA9"/>
<dbReference type="Proteomes" id="UP000018050">
    <property type="component" value="Unassembled WGS sequence"/>
</dbReference>
<dbReference type="InterPro" id="IPR004506">
    <property type="entry name" value="MnmA-like"/>
</dbReference>
<dbReference type="GeneID" id="25270896"/>
<proteinExistence type="inferred from homology"/>
<dbReference type="OrthoDB" id="3685at2759"/>
<keyword evidence="14" id="KW-0489">Methyltransferase</keyword>
<feature type="domain" description="tRNA-specific 2-thiouridylase MnmA-like C-terminal" evidence="12">
    <location>
        <begin position="812"/>
        <end position="847"/>
    </location>
</feature>
<dbReference type="VEuPathDB" id="ToxoDB:EAH_00028260"/>
<keyword evidence="5 14" id="KW-0808">Transferase</keyword>
<evidence type="ECO:0000256" key="6">
    <source>
        <dbReference type="ARBA" id="ARBA00022694"/>
    </source>
</evidence>
<dbReference type="Gene3D" id="2.40.30.10">
    <property type="entry name" value="Translation factors"/>
    <property type="match status" value="1"/>
</dbReference>
<evidence type="ECO:0000256" key="5">
    <source>
        <dbReference type="ARBA" id="ARBA00022679"/>
    </source>
</evidence>
<dbReference type="InterPro" id="IPR014729">
    <property type="entry name" value="Rossmann-like_a/b/a_fold"/>
</dbReference>
<comment type="catalytic activity">
    <reaction evidence="11">
        <text>5-taurinomethyluridine(34) in tRNA + S-sulfanyl-L-cysteinyl-[protein] + AH2 + ATP = 5-taurinomethyl-2-thiouridine(34) in tRNA + L-cysteinyl-[protein] + A + AMP + diphosphate + H(+)</text>
        <dbReference type="Rhea" id="RHEA:47040"/>
        <dbReference type="Rhea" id="RHEA-COMP:10131"/>
        <dbReference type="Rhea" id="RHEA-COMP:11726"/>
        <dbReference type="Rhea" id="RHEA-COMP:11732"/>
        <dbReference type="Rhea" id="RHEA-COMP:11733"/>
        <dbReference type="ChEBI" id="CHEBI:13193"/>
        <dbReference type="ChEBI" id="CHEBI:15378"/>
        <dbReference type="ChEBI" id="CHEBI:17499"/>
        <dbReference type="ChEBI" id="CHEBI:29950"/>
        <dbReference type="ChEBI" id="CHEBI:30616"/>
        <dbReference type="ChEBI" id="CHEBI:33019"/>
        <dbReference type="ChEBI" id="CHEBI:61963"/>
        <dbReference type="ChEBI" id="CHEBI:87171"/>
        <dbReference type="ChEBI" id="CHEBI:87172"/>
        <dbReference type="ChEBI" id="CHEBI:456215"/>
        <dbReference type="EC" id="2.8.1.14"/>
    </reaction>
</comment>
<reference evidence="14" key="2">
    <citation type="submission" date="2013-10" db="EMBL/GenBank/DDBJ databases">
        <authorList>
            <person name="Aslett M."/>
        </authorList>
    </citation>
    <scope>NUCLEOTIDE SEQUENCE [LARGE SCALE GENOMIC DNA]</scope>
    <source>
        <strain evidence="14">Houghton</strain>
    </source>
</reference>
<accession>U6GCA9</accession>
<reference evidence="14" key="1">
    <citation type="submission" date="2013-10" db="EMBL/GenBank/DDBJ databases">
        <title>Genomic analysis of the causative agents of coccidiosis in chickens.</title>
        <authorList>
            <person name="Reid A.J."/>
            <person name="Blake D."/>
            <person name="Billington K."/>
            <person name="Browne H."/>
            <person name="Dunn M."/>
            <person name="Hung S."/>
            <person name="Kawahara F."/>
            <person name="Miranda-Saavedra D."/>
            <person name="Mourier T."/>
            <person name="Nagra H."/>
            <person name="Otto T.D."/>
            <person name="Rawlings N."/>
            <person name="Sanchez A."/>
            <person name="Sanders M."/>
            <person name="Subramaniam C."/>
            <person name="Tay Y."/>
            <person name="Dear P."/>
            <person name="Doerig C."/>
            <person name="Gruber A."/>
            <person name="Parkinson J."/>
            <person name="Shirley M."/>
            <person name="Wan K.L."/>
            <person name="Berriman M."/>
            <person name="Tomley F."/>
            <person name="Pain A."/>
        </authorList>
    </citation>
    <scope>NUCLEOTIDE SEQUENCE [LARGE SCALE GENOMIC DNA]</scope>
    <source>
        <strain evidence="14">Houghton</strain>
    </source>
</reference>
<evidence type="ECO:0000313" key="15">
    <source>
        <dbReference type="Proteomes" id="UP000018050"/>
    </source>
</evidence>
<keyword evidence="15" id="KW-1185">Reference proteome</keyword>
<feature type="domain" description="tRNA-specific 2-thiouridylase MnmA-like central" evidence="13">
    <location>
        <begin position="562"/>
        <end position="642"/>
    </location>
</feature>
<comment type="function">
    <text evidence="1">Catalyzes the 2-thiolation of uridine at the wobble position (U34) of mitochondrial tRNA(Lys), tRNA(Glu) and tRNA(Gln). Required for the formation of 5-taurinomethyl-2-thiouridine (tm5s2U) of mitochondrial tRNA(Lys), tRNA(Glu), and tRNA(Gln) at the wobble position. ATP is required to activate the C2 atom of the wobble base.</text>
</comment>
<dbReference type="GO" id="GO:0032259">
    <property type="term" value="P:methylation"/>
    <property type="evidence" value="ECO:0007669"/>
    <property type="project" value="UniProtKB-KW"/>
</dbReference>
<dbReference type="PANTHER" id="PTHR43052:SF1">
    <property type="entry name" value="TRNA-5-TAURINOMETHYLURIDINE 2-SULFURTRANSFERASE"/>
    <property type="match status" value="1"/>
</dbReference>
<sequence length="864" mass="91566">MNASRPLREAPTAEARLRVLMQQAVEGPPNNDPSKFREMPPLSEVHRATELRAVPSGALETAAATPAAAFVSRLSSGVTLFDMTRPVSGCAAMASVRVALHFPPKDQLKITASRMDHCTMSSSSSSRLCCAAGRQGAKVYVWGESDSLLVGGFLQLLSRSLSGGSPCGASFLAAAGPTRLLRRCRLLDLLPYTRIRGFRGAVELIWRSTCDLLGQCTSCEAALSLGKGLRHFDGAGKGSHVDAIASNHGCAGTESTKAATAIAATAVPMAPPAPTAPTAFLGAGGASTVCSQGPLGDMPDPLTLPVEGRGQHLRQHEGTAVLMERSHAALPLGGGVGSEAHVLVSGGVDSAVSLFLMREWGFRPKPVFLKVWAPEATQLKEQVYSQAHQGRLAVAAAAAAAAAACPWREDAEMAAAVAAAAGLPLEVVPMQQQYWDRVITTFLEGARSGLTLNPDWSCNSLVKFGAFVETLGDLDCPVVSGHYARIQMNEGVPRLLRGKDLAKDQSYFLSGLSLQQLSRSLFPVGALLKTQVRKLAADWHLPSSQRPDSQGLCFLGPLPVGQFLTYLLGEKEGPIFHFPSGALVGRHKGLWAFTAGQQKGVLPLLDPRLCRRCKGATGGPPTLSGPWSVVGKVPEANALFVVSKEEERAAEECVRTLASDVRDSRKCHDGPHLEAAAKTDRRAHLALKLRQLRTRLRVDNLKWLGGETPPEFAASMAFQGTSFCDEGSVAATVAANAISAAREGGPVLVGNPSNATFKKDTNERVGLVVQVRHSAGFHGVAKHKFKILWASKGPSPDPLKSSSGRLSCFSVSDEEAELLLEEPDVGLAPGQIAAFYRDEECIGSARISNMQGLHVLKEILDKGS</sequence>
<dbReference type="Pfam" id="PF20259">
    <property type="entry name" value="tRNA_Me_trans_M"/>
    <property type="match status" value="1"/>
</dbReference>
<evidence type="ECO:0000256" key="3">
    <source>
        <dbReference type="ARBA" id="ARBA00011953"/>
    </source>
</evidence>
<keyword evidence="6" id="KW-0819">tRNA processing</keyword>
<evidence type="ECO:0000256" key="7">
    <source>
        <dbReference type="ARBA" id="ARBA00022741"/>
    </source>
</evidence>
<dbReference type="CDD" id="cd01998">
    <property type="entry name" value="MnmA_TRMU-like"/>
    <property type="match status" value="1"/>
</dbReference>
<dbReference type="InterPro" id="IPR051305">
    <property type="entry name" value="tRNA_2-thiouridylase_MnmA"/>
</dbReference>
<dbReference type="PANTHER" id="PTHR43052">
    <property type="match status" value="1"/>
</dbReference>
<gene>
    <name evidence="14" type="ORF">EAH_00028260</name>
</gene>
<dbReference type="RefSeq" id="XP_013251803.1">
    <property type="nucleotide sequence ID" value="XM_013396349.1"/>
</dbReference>
<dbReference type="GO" id="GO:0008168">
    <property type="term" value="F:methyltransferase activity"/>
    <property type="evidence" value="ECO:0007669"/>
    <property type="project" value="UniProtKB-KW"/>
</dbReference>
<protein>
    <recommendedName>
        <fullName evidence="3">tRNA-5-taurinomethyluridine 2-sulfurtransferase</fullName>
        <ecNumber evidence="3">2.8.1.14</ecNumber>
    </recommendedName>
</protein>
<keyword evidence="7" id="KW-0547">Nucleotide-binding</keyword>
<dbReference type="EMBL" id="HG670769">
    <property type="protein sequence ID" value="CDI77906.1"/>
    <property type="molecule type" value="Genomic_DNA"/>
</dbReference>
<dbReference type="InterPro" id="IPR046884">
    <property type="entry name" value="MnmA-like_central"/>
</dbReference>
<keyword evidence="8" id="KW-0067">ATP-binding</keyword>
<dbReference type="SUPFAM" id="SSF52402">
    <property type="entry name" value="Adenine nucleotide alpha hydrolases-like"/>
    <property type="match status" value="1"/>
</dbReference>
<dbReference type="GO" id="GO:0000049">
    <property type="term" value="F:tRNA binding"/>
    <property type="evidence" value="ECO:0007669"/>
    <property type="project" value="UniProtKB-KW"/>
</dbReference>
<dbReference type="Pfam" id="PF20258">
    <property type="entry name" value="tRNA_Me_trans_C"/>
    <property type="match status" value="1"/>
</dbReference>
<dbReference type="EC" id="2.8.1.14" evidence="3"/>
<keyword evidence="4" id="KW-0820">tRNA-binding</keyword>
<dbReference type="GO" id="GO:0061708">
    <property type="term" value="F:tRNA-5-taurinomethyluridine 2-sulfurtransferase"/>
    <property type="evidence" value="ECO:0007669"/>
    <property type="project" value="UniProtKB-EC"/>
</dbReference>
<evidence type="ECO:0000259" key="13">
    <source>
        <dbReference type="Pfam" id="PF20259"/>
    </source>
</evidence>
<keyword evidence="10" id="KW-1015">Disulfide bond</keyword>
<evidence type="ECO:0000313" key="14">
    <source>
        <dbReference type="EMBL" id="CDI77906.1"/>
    </source>
</evidence>
<dbReference type="Gene3D" id="2.30.30.280">
    <property type="entry name" value="Adenine nucleotide alpha hydrolases-like domains"/>
    <property type="match status" value="1"/>
</dbReference>
<evidence type="ECO:0000256" key="8">
    <source>
        <dbReference type="ARBA" id="ARBA00022840"/>
    </source>
</evidence>
<dbReference type="Gene3D" id="3.40.50.620">
    <property type="entry name" value="HUPs"/>
    <property type="match status" value="1"/>
</dbReference>
<evidence type="ECO:0000256" key="9">
    <source>
        <dbReference type="ARBA" id="ARBA00022884"/>
    </source>
</evidence>
<dbReference type="InterPro" id="IPR023382">
    <property type="entry name" value="MnmA-like_central_sf"/>
</dbReference>
<keyword evidence="9" id="KW-0694">RNA-binding</keyword>
<dbReference type="GO" id="GO:0008033">
    <property type="term" value="P:tRNA processing"/>
    <property type="evidence" value="ECO:0007669"/>
    <property type="project" value="UniProtKB-KW"/>
</dbReference>
<evidence type="ECO:0000256" key="11">
    <source>
        <dbReference type="ARBA" id="ARBA00049564"/>
    </source>
</evidence>
<evidence type="ECO:0000256" key="4">
    <source>
        <dbReference type="ARBA" id="ARBA00022555"/>
    </source>
</evidence>
<name>U6GCA9_EIMAC</name>
<evidence type="ECO:0000256" key="10">
    <source>
        <dbReference type="ARBA" id="ARBA00023157"/>
    </source>
</evidence>
<organism evidence="14 15">
    <name type="scientific">Eimeria acervulina</name>
    <name type="common">Coccidian parasite</name>
    <dbReference type="NCBI Taxonomy" id="5801"/>
    <lineage>
        <taxon>Eukaryota</taxon>
        <taxon>Sar</taxon>
        <taxon>Alveolata</taxon>
        <taxon>Apicomplexa</taxon>
        <taxon>Conoidasida</taxon>
        <taxon>Coccidia</taxon>
        <taxon>Eucoccidiorida</taxon>
        <taxon>Eimeriorina</taxon>
        <taxon>Eimeriidae</taxon>
        <taxon>Eimeria</taxon>
    </lineage>
</organism>
<comment type="similarity">
    <text evidence="2">Belongs to the MnmA/TRMU family.</text>
</comment>
<dbReference type="InterPro" id="IPR046885">
    <property type="entry name" value="MnmA-like_C"/>
</dbReference>
<evidence type="ECO:0000256" key="1">
    <source>
        <dbReference type="ARBA" id="ARBA00003986"/>
    </source>
</evidence>